<evidence type="ECO:0000256" key="2">
    <source>
        <dbReference type="SAM" id="MobiDB-lite"/>
    </source>
</evidence>
<reference evidence="4" key="1">
    <citation type="submission" date="2021-01" db="EMBL/GenBank/DDBJ databases">
        <title>Modified the classification status of verrucomicrobia.</title>
        <authorList>
            <person name="Feng X."/>
        </authorList>
    </citation>
    <scope>NUCLEOTIDE SEQUENCE</scope>
    <source>
        <strain evidence="4">KCTC 13126</strain>
    </source>
</reference>
<feature type="region of interest" description="Disordered" evidence="2">
    <location>
        <begin position="38"/>
        <end position="66"/>
    </location>
</feature>
<dbReference type="EMBL" id="JAENIL010000003">
    <property type="protein sequence ID" value="MBK1875729.1"/>
    <property type="molecule type" value="Genomic_DNA"/>
</dbReference>
<dbReference type="AlphaFoldDB" id="A0A934RV62"/>
<dbReference type="Proteomes" id="UP000617628">
    <property type="component" value="Unassembled WGS sequence"/>
</dbReference>
<keyword evidence="5" id="KW-1185">Reference proteome</keyword>
<evidence type="ECO:0000256" key="1">
    <source>
        <dbReference type="SAM" id="Coils"/>
    </source>
</evidence>
<sequence>MALLTRFTRVATVAIGAASLCLTYTKAADDPDPWFTKEHKKHVEEDEKPKRSAIPGKEEEKEPTVTIRRTNPSTLVKRMRKELQSVPEANLGKRIALLEQIVYTDRPKEEDIAALEETTELRTNALNAIDTANQPSLSLEDSVKALAPYSQYYLGDSELLVELLKSDFSNRLNDQVSSLSRRNQTTQLALIKTQIDQAGLSKVFGSRIQTSAGEAASSMIAKRWAELLDETTPLPGEAYLVSQLLGHSISKLSLAVEIPANTDPRLSASIVRGLESEWGNEFQLTTLDQREADPEFVLNIDIQNIQSTNTVEERQVGSKIPGAVVEEPNPDFLELVKRYEKAAEAYQSALEHYEILYEDYIEALNNDEYRNAQEDLNQARENLAATPPPVGDNPQQAQAYASAVGQVQTAEAMARSVSQPIAIEPMPPQPHHLKILENIHLVPSTLIISAEETPYEYTEKSLDFVFEAKAPVQLSVPLAQEVNVQSEVSLNQNREWIANEGVSPRDPSVDSGTYSESEYQSALDMFGLEFATSCANELRSLLKSAGHELEAQTNTNSLQDSLLLLSLKTATNDTANLKVGEQELAQLSQLAMDPQTDAKSMRAACLSILLSKTQFAHLADQKRIEQLL</sequence>
<gene>
    <name evidence="4" type="ORF">JIN87_02555</name>
</gene>
<keyword evidence="3" id="KW-0732">Signal</keyword>
<evidence type="ECO:0000256" key="3">
    <source>
        <dbReference type="SAM" id="SignalP"/>
    </source>
</evidence>
<proteinExistence type="predicted"/>
<keyword evidence="1" id="KW-0175">Coiled coil</keyword>
<feature type="coiled-coil region" evidence="1">
    <location>
        <begin position="336"/>
        <end position="386"/>
    </location>
</feature>
<comment type="caution">
    <text evidence="4">The sequence shown here is derived from an EMBL/GenBank/DDBJ whole genome shotgun (WGS) entry which is preliminary data.</text>
</comment>
<accession>A0A934RV62</accession>
<feature type="compositionally biased region" description="Basic and acidic residues" evidence="2">
    <location>
        <begin position="38"/>
        <end position="63"/>
    </location>
</feature>
<evidence type="ECO:0000313" key="4">
    <source>
        <dbReference type="EMBL" id="MBK1875729.1"/>
    </source>
</evidence>
<feature type="chain" id="PRO_5037082218" evidence="3">
    <location>
        <begin position="28"/>
        <end position="628"/>
    </location>
</feature>
<evidence type="ECO:0000313" key="5">
    <source>
        <dbReference type="Proteomes" id="UP000617628"/>
    </source>
</evidence>
<feature type="signal peptide" evidence="3">
    <location>
        <begin position="1"/>
        <end position="27"/>
    </location>
</feature>
<organism evidence="4 5">
    <name type="scientific">Pelagicoccus mobilis</name>
    <dbReference type="NCBI Taxonomy" id="415221"/>
    <lineage>
        <taxon>Bacteria</taxon>
        <taxon>Pseudomonadati</taxon>
        <taxon>Verrucomicrobiota</taxon>
        <taxon>Opitutia</taxon>
        <taxon>Puniceicoccales</taxon>
        <taxon>Pelagicoccaceae</taxon>
        <taxon>Pelagicoccus</taxon>
    </lineage>
</organism>
<dbReference type="RefSeq" id="WP_200353946.1">
    <property type="nucleotide sequence ID" value="NZ_JAENIL010000003.1"/>
</dbReference>
<protein>
    <submittedName>
        <fullName evidence="4">Uncharacterized protein</fullName>
    </submittedName>
</protein>
<name>A0A934RV62_9BACT</name>